<dbReference type="InterPro" id="IPR012337">
    <property type="entry name" value="RNaseH-like_sf"/>
</dbReference>
<evidence type="ECO:0000313" key="9">
    <source>
        <dbReference type="RefSeq" id="XP_020822243.1"/>
    </source>
</evidence>
<evidence type="ECO:0000256" key="2">
    <source>
        <dbReference type="SAM" id="MobiDB-lite"/>
    </source>
</evidence>
<dbReference type="InterPro" id="IPR038269">
    <property type="entry name" value="SCAN_sf"/>
</dbReference>
<dbReference type="InterPro" id="IPR003309">
    <property type="entry name" value="SCAN_dom"/>
</dbReference>
<evidence type="ECO:0000313" key="8">
    <source>
        <dbReference type="RefSeq" id="XP_020822242.1"/>
    </source>
</evidence>
<dbReference type="GO" id="GO:0003676">
    <property type="term" value="F:nucleic acid binding"/>
    <property type="evidence" value="ECO:0007669"/>
    <property type="project" value="InterPro"/>
</dbReference>
<dbReference type="FunFam" id="1.10.4020.10:FF:000001">
    <property type="entry name" value="zinc finger protein 263 isoform X1"/>
    <property type="match status" value="1"/>
</dbReference>
<evidence type="ECO:0000256" key="1">
    <source>
        <dbReference type="ARBA" id="ARBA00023242"/>
    </source>
</evidence>
<proteinExistence type="predicted"/>
<dbReference type="GeneID" id="110194338"/>
<dbReference type="Pfam" id="PF02023">
    <property type="entry name" value="SCAN"/>
    <property type="match status" value="1"/>
</dbReference>
<dbReference type="SUPFAM" id="SSF53098">
    <property type="entry name" value="Ribonuclease H-like"/>
    <property type="match status" value="1"/>
</dbReference>
<gene>
    <name evidence="6 7 8 9" type="primary">ZBED9</name>
</gene>
<dbReference type="InterPro" id="IPR036397">
    <property type="entry name" value="RNaseH_sf"/>
</dbReference>
<dbReference type="RefSeq" id="XP_020822243.1">
    <property type="nucleotide sequence ID" value="XM_020966584.1"/>
</dbReference>
<reference evidence="6 7" key="1">
    <citation type="submission" date="2025-04" db="UniProtKB">
        <authorList>
            <consortium name="RefSeq"/>
        </authorList>
    </citation>
    <scope>IDENTIFICATION</scope>
    <source>
        <tissue evidence="6 7">Spleen</tissue>
    </source>
</reference>
<evidence type="ECO:0000259" key="4">
    <source>
        <dbReference type="PROSITE" id="PS50994"/>
    </source>
</evidence>
<dbReference type="PANTHER" id="PTHR45935:SF28">
    <property type="entry name" value="SCAN DOMAIN-CONTAINING PROTEIN 3"/>
    <property type="match status" value="1"/>
</dbReference>
<dbReference type="AlphaFoldDB" id="A0A6P5IM49"/>
<dbReference type="GO" id="GO:0015074">
    <property type="term" value="P:DNA integration"/>
    <property type="evidence" value="ECO:0007669"/>
    <property type="project" value="InterPro"/>
</dbReference>
<dbReference type="Proteomes" id="UP000515140">
    <property type="component" value="Unplaced"/>
</dbReference>
<dbReference type="RefSeq" id="XP_020822242.1">
    <property type="nucleotide sequence ID" value="XM_020966583.1"/>
</dbReference>
<evidence type="ECO:0000313" key="7">
    <source>
        <dbReference type="RefSeq" id="XP_020822241.1"/>
    </source>
</evidence>
<dbReference type="PROSITE" id="PS50804">
    <property type="entry name" value="SCAN_BOX"/>
    <property type="match status" value="1"/>
</dbReference>
<dbReference type="CDD" id="cd07936">
    <property type="entry name" value="SCAN"/>
    <property type="match status" value="1"/>
</dbReference>
<evidence type="ECO:0000313" key="6">
    <source>
        <dbReference type="RefSeq" id="XP_020822240.1"/>
    </source>
</evidence>
<keyword evidence="1" id="KW-0539">Nucleus</keyword>
<feature type="domain" description="SCAN box" evidence="3">
    <location>
        <begin position="52"/>
        <end position="134"/>
    </location>
</feature>
<dbReference type="Pfam" id="PF23663">
    <property type="entry name" value="Znf_SCAND3"/>
    <property type="match status" value="1"/>
</dbReference>
<dbReference type="PANTHER" id="PTHR45935">
    <property type="entry name" value="PROTEIN ZBED8-RELATED"/>
    <property type="match status" value="1"/>
</dbReference>
<dbReference type="RefSeq" id="XP_020822241.1">
    <property type="nucleotide sequence ID" value="XM_020966582.1"/>
</dbReference>
<dbReference type="Gene3D" id="1.10.4020.10">
    <property type="entry name" value="DNA breaking-rejoining enzymes"/>
    <property type="match status" value="1"/>
</dbReference>
<dbReference type="SMART" id="SM00431">
    <property type="entry name" value="SCAN"/>
    <property type="match status" value="1"/>
</dbReference>
<accession>A0A6P5IM49</accession>
<feature type="compositionally biased region" description="Basic and acidic residues" evidence="2">
    <location>
        <begin position="549"/>
        <end position="558"/>
    </location>
</feature>
<name>A0A6P5IM49_PHACI</name>
<dbReference type="RefSeq" id="XP_020822240.1">
    <property type="nucleotide sequence ID" value="XM_020966581.1"/>
</dbReference>
<dbReference type="SUPFAM" id="SSF47353">
    <property type="entry name" value="Retrovirus capsid dimerization domain-like"/>
    <property type="match status" value="1"/>
</dbReference>
<dbReference type="CTD" id="100524503"/>
<dbReference type="InterPro" id="IPR057560">
    <property type="entry name" value="Znf_SCAND3"/>
</dbReference>
<sequence length="687" mass="78334">MTEASKRLIALGPHLPEDQERILKVKAEEDHAWGWKGSRLQDPLPHTRDIFRQRFRQFCYQETPGPREALSCLQQLCHQWLRPEIHTKEQILELLVLEQFLAILPEELQTWVQQHHPENGEEAVTVLEDLERELDEPRQQVPSGALEQEVVLEEIVPLEGGQESSGAQLRSVEANLECESPEPHTLQDNGSFLWFSMMSQHAGDENIVSSNGNEVEIQPKSMREKFLRDLASLLKSKSNNTKIFSKEKYCQLIKEVKEAKAKAKKESIDYRRLARFDVILIQGSEKLIEAVNGETEKIRYYLHSEDLFDILHDTHLSIGHGGRTRMEKELQPKYKNITKEVIMLYLTLCKPCQQKNSKPPKKCIVSKPIKEVNSRCQVELIDMQLNPDGEYKFIMSYQDHQTKLSFLRPLKSRRSEEVAHALLDVFAIIGAPSVLQSEHGRDFSSQIVNELSVMWSKLKIVHGKPRPCQDHSSVVQPKDDIQSMMISWMQKNNSLHWSEGLWFIQMMKNRPFHRNMQHTPSEIVFDSGNKVELSISNLAEDIDHLNTEGHLEQSEKKAGSSLKVNEAGTDSSDMEENLNITTPKVAELTSTPQGSLNFSSCVVCEKEWTGACCKLCNRDVHAICGISSWDEVEGCSPKVTCSFCCGTQTMKRKHTSTHGSLPTQASKMLKQSESKFSTAKVGDWVRV</sequence>
<dbReference type="Gene3D" id="3.30.420.10">
    <property type="entry name" value="Ribonuclease H-like superfamily/Ribonuclease H"/>
    <property type="match status" value="1"/>
</dbReference>
<feature type="region of interest" description="Disordered" evidence="2">
    <location>
        <begin position="549"/>
        <end position="575"/>
    </location>
</feature>
<evidence type="ECO:0000259" key="3">
    <source>
        <dbReference type="PROSITE" id="PS50804"/>
    </source>
</evidence>
<evidence type="ECO:0000313" key="5">
    <source>
        <dbReference type="Proteomes" id="UP000515140"/>
    </source>
</evidence>
<feature type="domain" description="Integrase catalytic" evidence="4">
    <location>
        <begin position="364"/>
        <end position="528"/>
    </location>
</feature>
<keyword evidence="5" id="KW-1185">Reference proteome</keyword>
<organism evidence="5 9">
    <name type="scientific">Phascolarctos cinereus</name>
    <name type="common">Koala</name>
    <dbReference type="NCBI Taxonomy" id="38626"/>
    <lineage>
        <taxon>Eukaryota</taxon>
        <taxon>Metazoa</taxon>
        <taxon>Chordata</taxon>
        <taxon>Craniata</taxon>
        <taxon>Vertebrata</taxon>
        <taxon>Euteleostomi</taxon>
        <taxon>Mammalia</taxon>
        <taxon>Metatheria</taxon>
        <taxon>Diprotodontia</taxon>
        <taxon>Phascolarctidae</taxon>
        <taxon>Phascolarctos</taxon>
    </lineage>
</organism>
<dbReference type="InterPro" id="IPR001584">
    <property type="entry name" value="Integrase_cat-core"/>
</dbReference>
<protein>
    <submittedName>
        <fullName evidence="6 7">SCAN domain-containing protein 3</fullName>
    </submittedName>
</protein>
<dbReference type="InterPro" id="IPR050916">
    <property type="entry name" value="SCAN-C2H2_zinc_finger"/>
</dbReference>
<dbReference type="PROSITE" id="PS50994">
    <property type="entry name" value="INTEGRASE"/>
    <property type="match status" value="1"/>
</dbReference>
<dbReference type="KEGG" id="pcw:110194338"/>